<dbReference type="InterPro" id="IPR002035">
    <property type="entry name" value="VWF_A"/>
</dbReference>
<dbReference type="Gene3D" id="3.40.50.410">
    <property type="entry name" value="von Willebrand factor, type A domain"/>
    <property type="match status" value="1"/>
</dbReference>
<accession>A0A2G9UQ98</accession>
<evidence type="ECO:0000259" key="3">
    <source>
        <dbReference type="PROSITE" id="PS50234"/>
    </source>
</evidence>
<feature type="compositionally biased region" description="Low complexity" evidence="1">
    <location>
        <begin position="35"/>
        <end position="57"/>
    </location>
</feature>
<dbReference type="AlphaFoldDB" id="A0A2G9UQ98"/>
<dbReference type="PANTHER" id="PTHR31024:SF3">
    <property type="entry name" value="C-TYPE LECTIN-RELATED"/>
    <property type="match status" value="1"/>
</dbReference>
<evidence type="ECO:0000313" key="4">
    <source>
        <dbReference type="EMBL" id="PIO72316.1"/>
    </source>
</evidence>
<gene>
    <name evidence="4" type="ORF">TELCIR_05765</name>
</gene>
<keyword evidence="5" id="KW-1185">Reference proteome</keyword>
<reference evidence="4 5" key="1">
    <citation type="submission" date="2015-09" db="EMBL/GenBank/DDBJ databases">
        <title>Draft genome of the parasitic nematode Teladorsagia circumcincta isolate WARC Sus (inbred).</title>
        <authorList>
            <person name="Mitreva M."/>
        </authorList>
    </citation>
    <scope>NUCLEOTIDE SEQUENCE [LARGE SCALE GENOMIC DNA]</scope>
    <source>
        <strain evidence="4 5">S</strain>
    </source>
</reference>
<dbReference type="InterPro" id="IPR036465">
    <property type="entry name" value="vWFA_dom_sf"/>
</dbReference>
<dbReference type="Pfam" id="PF00092">
    <property type="entry name" value="VWA"/>
    <property type="match status" value="1"/>
</dbReference>
<sequence>MHRLPLVTCLLLCLLSLSCRAQYSSSITWDGTTTSYGSTTEGTTSESTSTTLPPSSTAMHKSSKSTMDWTTSTTPSSTTPGSTSTGPVSTTPSWISSTVAPSQIVDQCKCTDKNIWLDIYFLMDASYAMTSPGFDGATAFIQSVLSKMTLGQDNAQQTRAGFIVYGATATVQYSLTQWTSTMDMLLNMNLPYSGSRGTNIEAAIKLASDRFNSAEHRPNAQKVIVIVASAYESGTYTDPSKVADTFKRTVVSLLQ</sequence>
<feature type="domain" description="VWFA" evidence="3">
    <location>
        <begin position="118"/>
        <end position="255"/>
    </location>
</feature>
<protein>
    <submittedName>
        <fullName evidence="4">von Willebrand factor type A domain protein</fullName>
    </submittedName>
</protein>
<organism evidence="4 5">
    <name type="scientific">Teladorsagia circumcincta</name>
    <name type="common">Brown stomach worm</name>
    <name type="synonym">Ostertagia circumcincta</name>
    <dbReference type="NCBI Taxonomy" id="45464"/>
    <lineage>
        <taxon>Eukaryota</taxon>
        <taxon>Metazoa</taxon>
        <taxon>Ecdysozoa</taxon>
        <taxon>Nematoda</taxon>
        <taxon>Chromadorea</taxon>
        <taxon>Rhabditida</taxon>
        <taxon>Rhabditina</taxon>
        <taxon>Rhabditomorpha</taxon>
        <taxon>Strongyloidea</taxon>
        <taxon>Trichostrongylidae</taxon>
        <taxon>Teladorsagia</taxon>
    </lineage>
</organism>
<evidence type="ECO:0000256" key="2">
    <source>
        <dbReference type="SAM" id="SignalP"/>
    </source>
</evidence>
<dbReference type="Proteomes" id="UP000230423">
    <property type="component" value="Unassembled WGS sequence"/>
</dbReference>
<dbReference type="OrthoDB" id="5862648at2759"/>
<feature type="chain" id="PRO_5013950363" evidence="2">
    <location>
        <begin position="22"/>
        <end position="255"/>
    </location>
</feature>
<dbReference type="CDD" id="cd01450">
    <property type="entry name" value="vWFA_subfamily_ECM"/>
    <property type="match status" value="1"/>
</dbReference>
<dbReference type="PROSITE" id="PS50234">
    <property type="entry name" value="VWFA"/>
    <property type="match status" value="1"/>
</dbReference>
<feature type="signal peptide" evidence="2">
    <location>
        <begin position="1"/>
        <end position="21"/>
    </location>
</feature>
<dbReference type="SUPFAM" id="SSF53300">
    <property type="entry name" value="vWA-like"/>
    <property type="match status" value="1"/>
</dbReference>
<keyword evidence="2" id="KW-0732">Signal</keyword>
<name>A0A2G9UQ98_TELCI</name>
<evidence type="ECO:0000256" key="1">
    <source>
        <dbReference type="SAM" id="MobiDB-lite"/>
    </source>
</evidence>
<evidence type="ECO:0000313" key="5">
    <source>
        <dbReference type="Proteomes" id="UP000230423"/>
    </source>
</evidence>
<dbReference type="EMBL" id="KZ345710">
    <property type="protein sequence ID" value="PIO72316.1"/>
    <property type="molecule type" value="Genomic_DNA"/>
</dbReference>
<feature type="region of interest" description="Disordered" evidence="1">
    <location>
        <begin position="35"/>
        <end position="91"/>
    </location>
</feature>
<dbReference type="PANTHER" id="PTHR31024">
    <property type="entry name" value="C-TYPE LECTIN"/>
    <property type="match status" value="1"/>
</dbReference>
<proteinExistence type="predicted"/>
<feature type="compositionally biased region" description="Low complexity" evidence="1">
    <location>
        <begin position="64"/>
        <end position="91"/>
    </location>
</feature>
<dbReference type="PROSITE" id="PS51257">
    <property type="entry name" value="PROKAR_LIPOPROTEIN"/>
    <property type="match status" value="1"/>
</dbReference>